<dbReference type="PANTHER" id="PTHR43481">
    <property type="entry name" value="FRUCTOSE-1-PHOSPHATE PHOSPHATASE"/>
    <property type="match status" value="1"/>
</dbReference>
<dbReference type="NCBIfam" id="TIGR01509">
    <property type="entry name" value="HAD-SF-IA-v3"/>
    <property type="match status" value="1"/>
</dbReference>
<dbReference type="InterPro" id="IPR051806">
    <property type="entry name" value="HAD-like_SPP"/>
</dbReference>
<dbReference type="PROSITE" id="PS01228">
    <property type="entry name" value="COF_1"/>
    <property type="match status" value="1"/>
</dbReference>
<dbReference type="Proteomes" id="UP000642125">
    <property type="component" value="Unassembled WGS sequence"/>
</dbReference>
<gene>
    <name evidence="1" type="ORF">Cpa01nite_29010</name>
</gene>
<dbReference type="CDD" id="cd07505">
    <property type="entry name" value="HAD_BPGM-like"/>
    <property type="match status" value="1"/>
</dbReference>
<accession>A0A919PDE0</accession>
<proteinExistence type="predicted"/>
<dbReference type="InterPro" id="IPR036412">
    <property type="entry name" value="HAD-like_sf"/>
</dbReference>
<dbReference type="InterPro" id="IPR041492">
    <property type="entry name" value="HAD_2"/>
</dbReference>
<comment type="caution">
    <text evidence="1">The sequence shown here is derived from an EMBL/GenBank/DDBJ whole genome shotgun (WGS) entry which is preliminary data.</text>
</comment>
<dbReference type="GO" id="GO:0050308">
    <property type="term" value="F:sugar-phosphatase activity"/>
    <property type="evidence" value="ECO:0007669"/>
    <property type="project" value="TreeGrafter"/>
</dbReference>
<dbReference type="InterPro" id="IPR023198">
    <property type="entry name" value="PGP-like_dom2"/>
</dbReference>
<protein>
    <submittedName>
        <fullName evidence="1">Haloacid dehalogenase</fullName>
    </submittedName>
</protein>
<reference evidence="1" key="1">
    <citation type="submission" date="2021-01" db="EMBL/GenBank/DDBJ databases">
        <title>Whole genome shotgun sequence of Cellulomonas pakistanensis NBRC 110800.</title>
        <authorList>
            <person name="Komaki H."/>
            <person name="Tamura T."/>
        </authorList>
    </citation>
    <scope>NUCLEOTIDE SEQUENCE</scope>
    <source>
        <strain evidence="1">NBRC 110800</strain>
    </source>
</reference>
<dbReference type="EMBL" id="BONO01000024">
    <property type="protein sequence ID" value="GIG37520.1"/>
    <property type="molecule type" value="Genomic_DNA"/>
</dbReference>
<dbReference type="InterPro" id="IPR023214">
    <property type="entry name" value="HAD_sf"/>
</dbReference>
<dbReference type="SUPFAM" id="SSF56784">
    <property type="entry name" value="HAD-like"/>
    <property type="match status" value="1"/>
</dbReference>
<name>A0A919PDE0_9CELL</name>
<dbReference type="SFLD" id="SFLDS00003">
    <property type="entry name" value="Haloacid_Dehalogenase"/>
    <property type="match status" value="1"/>
</dbReference>
<dbReference type="Gene3D" id="1.10.150.240">
    <property type="entry name" value="Putative phosphatase, domain 2"/>
    <property type="match status" value="1"/>
</dbReference>
<dbReference type="Gene3D" id="3.40.50.1000">
    <property type="entry name" value="HAD superfamily/HAD-like"/>
    <property type="match status" value="1"/>
</dbReference>
<dbReference type="Pfam" id="PF13419">
    <property type="entry name" value="HAD_2"/>
    <property type="match status" value="1"/>
</dbReference>
<dbReference type="PANTHER" id="PTHR43481:SF4">
    <property type="entry name" value="GLYCEROL-1-PHOSPHATE PHOSPHOHYDROLASE 1-RELATED"/>
    <property type="match status" value="1"/>
</dbReference>
<organism evidence="1 2">
    <name type="scientific">Cellulomonas pakistanensis</name>
    <dbReference type="NCBI Taxonomy" id="992287"/>
    <lineage>
        <taxon>Bacteria</taxon>
        <taxon>Bacillati</taxon>
        <taxon>Actinomycetota</taxon>
        <taxon>Actinomycetes</taxon>
        <taxon>Micrococcales</taxon>
        <taxon>Cellulomonadaceae</taxon>
        <taxon>Cellulomonas</taxon>
    </lineage>
</organism>
<dbReference type="SFLD" id="SFLDG01129">
    <property type="entry name" value="C1.5:_HAD__Beta-PGM__Phosphata"/>
    <property type="match status" value="1"/>
</dbReference>
<keyword evidence="2" id="KW-1185">Reference proteome</keyword>
<dbReference type="AlphaFoldDB" id="A0A919PDE0"/>
<dbReference type="RefSeq" id="WP_239068809.1">
    <property type="nucleotide sequence ID" value="NZ_BONO01000024.1"/>
</dbReference>
<evidence type="ECO:0000313" key="1">
    <source>
        <dbReference type="EMBL" id="GIG37520.1"/>
    </source>
</evidence>
<sequence>MNDARPALPAAVLWDMDGTLVNTEPLWMAAETELVESWGGTWTHEDGLTLVGNPMKVSGAVLQGRGVGLSVDEIVDFLNKRVAAAVAEDTPWQPGGRELLAALAEAGVPQALVTSSYRELADPFARVAGVFATVVAGDEVQRPKPDPQPYLLAAERLGVDIADCVVVEDSPTGITSGVASGARVLAVEVFRELPQIEGLNKTGSLADVSLDDFARIRSGAVLDLLG</sequence>
<dbReference type="InterPro" id="IPR006439">
    <property type="entry name" value="HAD-SF_hydro_IA"/>
</dbReference>
<evidence type="ECO:0000313" key="2">
    <source>
        <dbReference type="Proteomes" id="UP000642125"/>
    </source>
</evidence>